<name>A0A3L7A4K0_9HYPH</name>
<dbReference type="PROSITE" id="PS50893">
    <property type="entry name" value="ABC_TRANSPORTER_2"/>
    <property type="match status" value="1"/>
</dbReference>
<dbReference type="GO" id="GO:0055052">
    <property type="term" value="C:ATP-binding cassette (ABC) transporter complex, substrate-binding subunit-containing"/>
    <property type="evidence" value="ECO:0007669"/>
    <property type="project" value="TreeGrafter"/>
</dbReference>
<keyword evidence="4" id="KW-0547">Nucleotide-binding</keyword>
<gene>
    <name evidence="7" type="primary">ugpC</name>
    <name evidence="7" type="ORF">D9R14_17355</name>
</gene>
<dbReference type="GO" id="GO:0008643">
    <property type="term" value="P:carbohydrate transport"/>
    <property type="evidence" value="ECO:0007669"/>
    <property type="project" value="InterPro"/>
</dbReference>
<evidence type="ECO:0000313" key="8">
    <source>
        <dbReference type="Proteomes" id="UP000269692"/>
    </source>
</evidence>
<dbReference type="CDD" id="cd03301">
    <property type="entry name" value="ABC_MalK_N"/>
    <property type="match status" value="1"/>
</dbReference>
<dbReference type="InterPro" id="IPR008995">
    <property type="entry name" value="Mo/tungstate-bd_C_term_dom"/>
</dbReference>
<dbReference type="PROSITE" id="PS00211">
    <property type="entry name" value="ABC_TRANSPORTER_1"/>
    <property type="match status" value="1"/>
</dbReference>
<proteinExistence type="inferred from homology"/>
<dbReference type="Gene3D" id="2.40.50.100">
    <property type="match status" value="1"/>
</dbReference>
<reference evidence="7 8" key="1">
    <citation type="submission" date="2018-10" db="EMBL/GenBank/DDBJ databases">
        <title>Xanthobacter tagetidis genome sequencing and assembly.</title>
        <authorList>
            <person name="Maclea K.S."/>
            <person name="Goen A.E."/>
            <person name="Fatima S.A."/>
        </authorList>
    </citation>
    <scope>NUCLEOTIDE SEQUENCE [LARGE SCALE GENOMIC DNA]</scope>
    <source>
        <strain evidence="7 8">ATCC 700314</strain>
    </source>
</reference>
<dbReference type="InterPro" id="IPR047641">
    <property type="entry name" value="ABC_transpr_MalK/UgpC-like"/>
</dbReference>
<comment type="similarity">
    <text evidence="2">Belongs to the ABC transporter superfamily.</text>
</comment>
<dbReference type="Gene3D" id="3.40.50.300">
    <property type="entry name" value="P-loop containing nucleotide triphosphate hydrolases"/>
    <property type="match status" value="1"/>
</dbReference>
<evidence type="ECO:0000256" key="2">
    <source>
        <dbReference type="ARBA" id="ARBA00005417"/>
    </source>
</evidence>
<dbReference type="RefSeq" id="WP_121624613.1">
    <property type="nucleotide sequence ID" value="NZ_JACIIW010000011.1"/>
</dbReference>
<dbReference type="GO" id="GO:0140359">
    <property type="term" value="F:ABC-type transporter activity"/>
    <property type="evidence" value="ECO:0007669"/>
    <property type="project" value="InterPro"/>
</dbReference>
<accession>A0A3L7A4K0</accession>
<dbReference type="AlphaFoldDB" id="A0A3L7A4K0"/>
<dbReference type="SMART" id="SM00382">
    <property type="entry name" value="AAA"/>
    <property type="match status" value="1"/>
</dbReference>
<dbReference type="InterPro" id="IPR012340">
    <property type="entry name" value="NA-bd_OB-fold"/>
</dbReference>
<keyword evidence="8" id="KW-1185">Reference proteome</keyword>
<evidence type="ECO:0000256" key="3">
    <source>
        <dbReference type="ARBA" id="ARBA00022448"/>
    </source>
</evidence>
<protein>
    <submittedName>
        <fullName evidence="7">sn-glycerol-3-phosphate ABC transporter ATP-binding protein UgpC</fullName>
    </submittedName>
</protein>
<evidence type="ECO:0000256" key="5">
    <source>
        <dbReference type="ARBA" id="ARBA00022840"/>
    </source>
</evidence>
<dbReference type="OrthoDB" id="7325173at2"/>
<evidence type="ECO:0000313" key="7">
    <source>
        <dbReference type="EMBL" id="RLP75147.1"/>
    </source>
</evidence>
<feature type="domain" description="ABC transporter" evidence="6">
    <location>
        <begin position="4"/>
        <end position="234"/>
    </location>
</feature>
<dbReference type="InterPro" id="IPR017871">
    <property type="entry name" value="ABC_transporter-like_CS"/>
</dbReference>
<dbReference type="SUPFAM" id="SSF52540">
    <property type="entry name" value="P-loop containing nucleoside triphosphate hydrolases"/>
    <property type="match status" value="1"/>
</dbReference>
<comment type="subcellular location">
    <subcellularLocation>
        <location evidence="1">Cell inner membrane</location>
        <topology evidence="1">Peripheral membrane protein</topology>
    </subcellularLocation>
</comment>
<dbReference type="InterPro" id="IPR027417">
    <property type="entry name" value="P-loop_NTPase"/>
</dbReference>
<dbReference type="InterPro" id="IPR003593">
    <property type="entry name" value="AAA+_ATPase"/>
</dbReference>
<evidence type="ECO:0000256" key="1">
    <source>
        <dbReference type="ARBA" id="ARBA00004417"/>
    </source>
</evidence>
<evidence type="ECO:0000259" key="6">
    <source>
        <dbReference type="PROSITE" id="PS50893"/>
    </source>
</evidence>
<dbReference type="GO" id="GO:0016887">
    <property type="term" value="F:ATP hydrolysis activity"/>
    <property type="evidence" value="ECO:0007669"/>
    <property type="project" value="InterPro"/>
</dbReference>
<dbReference type="SUPFAM" id="SSF50331">
    <property type="entry name" value="MOP-like"/>
    <property type="match status" value="1"/>
</dbReference>
<dbReference type="InterPro" id="IPR040582">
    <property type="entry name" value="OB_MalK-like"/>
</dbReference>
<keyword evidence="5 7" id="KW-0067">ATP-binding</keyword>
<dbReference type="Pfam" id="PF17912">
    <property type="entry name" value="OB_MalK"/>
    <property type="match status" value="1"/>
</dbReference>
<keyword evidence="3" id="KW-0813">Transport</keyword>
<dbReference type="PANTHER" id="PTHR43875:SF1">
    <property type="entry name" value="OSMOPROTECTIVE COMPOUNDS UPTAKE ATP-BINDING PROTEIN GGTA"/>
    <property type="match status" value="1"/>
</dbReference>
<dbReference type="NCBIfam" id="NF008653">
    <property type="entry name" value="PRK11650.1"/>
    <property type="match status" value="1"/>
</dbReference>
<dbReference type="Pfam" id="PF00005">
    <property type="entry name" value="ABC_tran"/>
    <property type="match status" value="1"/>
</dbReference>
<dbReference type="PANTHER" id="PTHR43875">
    <property type="entry name" value="MALTODEXTRIN IMPORT ATP-BINDING PROTEIN MSMX"/>
    <property type="match status" value="1"/>
</dbReference>
<evidence type="ECO:0000256" key="4">
    <source>
        <dbReference type="ARBA" id="ARBA00022741"/>
    </source>
</evidence>
<dbReference type="GO" id="GO:0005524">
    <property type="term" value="F:ATP binding"/>
    <property type="evidence" value="ECO:0007669"/>
    <property type="project" value="UniProtKB-KW"/>
</dbReference>
<dbReference type="Proteomes" id="UP000269692">
    <property type="component" value="Unassembled WGS sequence"/>
</dbReference>
<dbReference type="InterPro" id="IPR015855">
    <property type="entry name" value="ABC_transpr_MalK-like"/>
</dbReference>
<dbReference type="EMBL" id="RCTF01000016">
    <property type="protein sequence ID" value="RLP75147.1"/>
    <property type="molecule type" value="Genomic_DNA"/>
</dbReference>
<dbReference type="InterPro" id="IPR003439">
    <property type="entry name" value="ABC_transporter-like_ATP-bd"/>
</dbReference>
<comment type="caution">
    <text evidence="7">The sequence shown here is derived from an EMBL/GenBank/DDBJ whole genome shotgun (WGS) entry which is preliminary data.</text>
</comment>
<dbReference type="Gene3D" id="2.40.50.140">
    <property type="entry name" value="Nucleic acid-binding proteins"/>
    <property type="match status" value="1"/>
</dbReference>
<dbReference type="FunFam" id="3.40.50.300:FF:000042">
    <property type="entry name" value="Maltose/maltodextrin ABC transporter, ATP-binding protein"/>
    <property type="match status" value="1"/>
</dbReference>
<sequence length="364" mass="39620">MAQVTLNKVRKAYGSVVAVHGVDLHIQDGEFVVFLGPSGCGKSTTLRMIAGLEEITSGTIEIGARDVTRLEPKDRNIAMVFQNYALYPHKTIYENLAFGLRMRKMERTEIDRRVKAASAMLGLDPYLERKPKQLSGGQMQRVALGRALVREPEVFLLDEPLSNLDAKLRVRMREEIARLHQEVGTSMVYVTHDQVEAMTLADRIVIMRDGHVQQVGRPLEVYDRPQNLFVAGFIGAPEMNLVEGRAEGGRFAAGGLALDLPPGVSAREGTALVVGVRPEHMPAGQAPGALALEVSVIEQLGAQTLLIGRIGATRMRVLVERTDAVRPGSVVPVSLRPERLHVFDAGTGMRIESGNAQAGARPAA</sequence>
<organism evidence="7 8">
    <name type="scientific">Xanthobacter tagetidis</name>
    <dbReference type="NCBI Taxonomy" id="60216"/>
    <lineage>
        <taxon>Bacteria</taxon>
        <taxon>Pseudomonadati</taxon>
        <taxon>Pseudomonadota</taxon>
        <taxon>Alphaproteobacteria</taxon>
        <taxon>Hyphomicrobiales</taxon>
        <taxon>Xanthobacteraceae</taxon>
        <taxon>Xanthobacter</taxon>
    </lineage>
</organism>